<dbReference type="AlphaFoldDB" id="A0AAD5TR08"/>
<evidence type="ECO:0000313" key="3">
    <source>
        <dbReference type="EMBL" id="KAJ3184637.1"/>
    </source>
</evidence>
<accession>A0AAD5TR08</accession>
<organism evidence="3 4">
    <name type="scientific">Geranomyces variabilis</name>
    <dbReference type="NCBI Taxonomy" id="109894"/>
    <lineage>
        <taxon>Eukaryota</taxon>
        <taxon>Fungi</taxon>
        <taxon>Fungi incertae sedis</taxon>
        <taxon>Chytridiomycota</taxon>
        <taxon>Chytridiomycota incertae sedis</taxon>
        <taxon>Chytridiomycetes</taxon>
        <taxon>Spizellomycetales</taxon>
        <taxon>Powellomycetaceae</taxon>
        <taxon>Geranomyces</taxon>
    </lineage>
</organism>
<sequence length="162" mass="17776">MPKIVSSSTVSASSDLQTAVEKNLLVYYCLLCNEYVLIVDKRLSKLPRRKTDNACIITEAHTFKLNLKRGPTTIIQREGGYEKQSGWDCPGCGVPIAYDQEEDGRPFVYILDGAVQGAGATRGGANKILGPDGKVLDKRPSALQATAEQLIRESKERVRTYA</sequence>
<dbReference type="EMBL" id="JADGJQ010000003">
    <property type="protein sequence ID" value="KAJ3184637.1"/>
    <property type="molecule type" value="Genomic_DNA"/>
</dbReference>
<evidence type="ECO:0000256" key="1">
    <source>
        <dbReference type="ARBA" id="ARBA00024205"/>
    </source>
</evidence>
<evidence type="ECO:0000313" key="4">
    <source>
        <dbReference type="Proteomes" id="UP001212152"/>
    </source>
</evidence>
<dbReference type="Pfam" id="PF25809">
    <property type="entry name" value="STEEP1"/>
    <property type="match status" value="1"/>
</dbReference>
<name>A0AAD5TR08_9FUNG</name>
<dbReference type="GO" id="GO:0006888">
    <property type="term" value="P:endoplasmic reticulum to Golgi vesicle-mediated transport"/>
    <property type="evidence" value="ECO:0007669"/>
    <property type="project" value="TreeGrafter"/>
</dbReference>
<proteinExistence type="inferred from homology"/>
<dbReference type="InterPro" id="IPR057965">
    <property type="entry name" value="STEEP1_dom"/>
</dbReference>
<keyword evidence="4" id="KW-1185">Reference proteome</keyword>
<evidence type="ECO:0000259" key="2">
    <source>
        <dbReference type="Pfam" id="PF25809"/>
    </source>
</evidence>
<gene>
    <name evidence="3" type="ORF">HDU87_004040</name>
</gene>
<dbReference type="PANTHER" id="PTHR46355">
    <property type="entry name" value="UPF0428 PROTEIN CXORF56"/>
    <property type="match status" value="1"/>
</dbReference>
<dbReference type="GO" id="GO:0005737">
    <property type="term" value="C:cytoplasm"/>
    <property type="evidence" value="ECO:0007669"/>
    <property type="project" value="GOC"/>
</dbReference>
<comment type="similarity">
    <text evidence="1">Belongs to the STEEP1 family.</text>
</comment>
<protein>
    <recommendedName>
        <fullName evidence="2">STEEP1 domain-containing protein</fullName>
    </recommendedName>
</protein>
<dbReference type="GO" id="GO:0090158">
    <property type="term" value="P:endoplasmic reticulum membrane organization"/>
    <property type="evidence" value="ECO:0007669"/>
    <property type="project" value="TreeGrafter"/>
</dbReference>
<feature type="domain" description="STEEP1" evidence="2">
    <location>
        <begin position="20"/>
        <end position="117"/>
    </location>
</feature>
<reference evidence="3" key="1">
    <citation type="submission" date="2020-05" db="EMBL/GenBank/DDBJ databases">
        <title>Phylogenomic resolution of chytrid fungi.</title>
        <authorList>
            <person name="Stajich J.E."/>
            <person name="Amses K."/>
            <person name="Simmons R."/>
            <person name="Seto K."/>
            <person name="Myers J."/>
            <person name="Bonds A."/>
            <person name="Quandt C.A."/>
            <person name="Barry K."/>
            <person name="Liu P."/>
            <person name="Grigoriev I."/>
            <person name="Longcore J.E."/>
            <person name="James T.Y."/>
        </authorList>
    </citation>
    <scope>NUCLEOTIDE SEQUENCE</scope>
    <source>
        <strain evidence="3">JEL0379</strain>
    </source>
</reference>
<dbReference type="PANTHER" id="PTHR46355:SF1">
    <property type="entry name" value="STING ER EXIT PROTEIN"/>
    <property type="match status" value="1"/>
</dbReference>
<comment type="caution">
    <text evidence="3">The sequence shown here is derived from an EMBL/GenBank/DDBJ whole genome shotgun (WGS) entry which is preliminary data.</text>
</comment>
<dbReference type="InterPro" id="IPR029704">
    <property type="entry name" value="STEEP-like"/>
</dbReference>
<dbReference type="Proteomes" id="UP001212152">
    <property type="component" value="Unassembled WGS sequence"/>
</dbReference>